<dbReference type="AlphaFoldDB" id="A0A7J7NCA5"/>
<dbReference type="EMBL" id="JACGCM010000923">
    <property type="protein sequence ID" value="KAF6164640.1"/>
    <property type="molecule type" value="Genomic_DNA"/>
</dbReference>
<dbReference type="PANTHER" id="PTHR11240:SF22">
    <property type="entry name" value="RIBONUCLEASE T2"/>
    <property type="match status" value="1"/>
</dbReference>
<dbReference type="GO" id="GO:0033897">
    <property type="term" value="F:ribonuclease T2 activity"/>
    <property type="evidence" value="ECO:0007669"/>
    <property type="project" value="InterPro"/>
</dbReference>
<evidence type="ECO:0000256" key="1">
    <source>
        <dbReference type="ARBA" id="ARBA00007469"/>
    </source>
</evidence>
<evidence type="ECO:0000256" key="2">
    <source>
        <dbReference type="RuleBase" id="RU004328"/>
    </source>
</evidence>
<feature type="chain" id="PRO_5029536906" evidence="3">
    <location>
        <begin position="32"/>
        <end position="156"/>
    </location>
</feature>
<sequence length="156" mass="17487">MAFSLTFKSSSIYVIFALLLLSCFCFNESHGGGEEIVGEEHREFDYFLLALLWPGTICRRIKHCCSSNGCCRSSNSPTEFTIHGLWVDYNDGTWPACCARSKFDVKEISSLLGALEKYWPSLSCSSTSTCFSGKGLFWAHEVWGNHLQLCISFIVP</sequence>
<organism evidence="4 5">
    <name type="scientific">Kingdonia uniflora</name>
    <dbReference type="NCBI Taxonomy" id="39325"/>
    <lineage>
        <taxon>Eukaryota</taxon>
        <taxon>Viridiplantae</taxon>
        <taxon>Streptophyta</taxon>
        <taxon>Embryophyta</taxon>
        <taxon>Tracheophyta</taxon>
        <taxon>Spermatophyta</taxon>
        <taxon>Magnoliopsida</taxon>
        <taxon>Ranunculales</taxon>
        <taxon>Circaeasteraceae</taxon>
        <taxon>Kingdonia</taxon>
    </lineage>
</organism>
<accession>A0A7J7NCA5</accession>
<proteinExistence type="inferred from homology"/>
<dbReference type="Proteomes" id="UP000541444">
    <property type="component" value="Unassembled WGS sequence"/>
</dbReference>
<dbReference type="GO" id="GO:0005576">
    <property type="term" value="C:extracellular region"/>
    <property type="evidence" value="ECO:0007669"/>
    <property type="project" value="TreeGrafter"/>
</dbReference>
<dbReference type="GO" id="GO:0006401">
    <property type="term" value="P:RNA catabolic process"/>
    <property type="evidence" value="ECO:0007669"/>
    <property type="project" value="TreeGrafter"/>
</dbReference>
<comment type="similarity">
    <text evidence="1 2">Belongs to the RNase T2 family.</text>
</comment>
<dbReference type="GO" id="GO:0003723">
    <property type="term" value="F:RNA binding"/>
    <property type="evidence" value="ECO:0007669"/>
    <property type="project" value="InterPro"/>
</dbReference>
<dbReference type="OrthoDB" id="435754at2759"/>
<evidence type="ECO:0000313" key="5">
    <source>
        <dbReference type="Proteomes" id="UP000541444"/>
    </source>
</evidence>
<dbReference type="PANTHER" id="PTHR11240">
    <property type="entry name" value="RIBONUCLEASE T2"/>
    <property type="match status" value="1"/>
</dbReference>
<gene>
    <name evidence="4" type="ORF">GIB67_032868</name>
</gene>
<dbReference type="InterPro" id="IPR001568">
    <property type="entry name" value="RNase_T2-like"/>
</dbReference>
<evidence type="ECO:0000313" key="4">
    <source>
        <dbReference type="EMBL" id="KAF6164640.1"/>
    </source>
</evidence>
<keyword evidence="5" id="KW-1185">Reference proteome</keyword>
<evidence type="ECO:0000256" key="3">
    <source>
        <dbReference type="SAM" id="SignalP"/>
    </source>
</evidence>
<reference evidence="4 5" key="1">
    <citation type="journal article" date="2020" name="IScience">
        <title>Genome Sequencing of the Endangered Kingdonia uniflora (Circaeasteraceae, Ranunculales) Reveals Potential Mechanisms of Evolutionary Specialization.</title>
        <authorList>
            <person name="Sun Y."/>
            <person name="Deng T."/>
            <person name="Zhang A."/>
            <person name="Moore M.J."/>
            <person name="Landis J.B."/>
            <person name="Lin N."/>
            <person name="Zhang H."/>
            <person name="Zhang X."/>
            <person name="Huang J."/>
            <person name="Zhang X."/>
            <person name="Sun H."/>
            <person name="Wang H."/>
        </authorList>
    </citation>
    <scope>NUCLEOTIDE SEQUENCE [LARGE SCALE GENOMIC DNA]</scope>
    <source>
        <strain evidence="4">TB1705</strain>
        <tissue evidence="4">Leaf</tissue>
    </source>
</reference>
<feature type="signal peptide" evidence="3">
    <location>
        <begin position="1"/>
        <end position="31"/>
    </location>
</feature>
<dbReference type="InterPro" id="IPR036430">
    <property type="entry name" value="RNase_T2-like_sf"/>
</dbReference>
<keyword evidence="3" id="KW-0732">Signal</keyword>
<comment type="caution">
    <text evidence="4">The sequence shown here is derived from an EMBL/GenBank/DDBJ whole genome shotgun (WGS) entry which is preliminary data.</text>
</comment>
<dbReference type="Gene3D" id="3.90.730.10">
    <property type="entry name" value="Ribonuclease T2-like"/>
    <property type="match status" value="1"/>
</dbReference>
<dbReference type="SUPFAM" id="SSF55895">
    <property type="entry name" value="Ribonuclease Rh-like"/>
    <property type="match status" value="1"/>
</dbReference>
<dbReference type="Pfam" id="PF00445">
    <property type="entry name" value="Ribonuclease_T2"/>
    <property type="match status" value="1"/>
</dbReference>
<name>A0A7J7NCA5_9MAGN</name>
<protein>
    <submittedName>
        <fullName evidence="4">Uncharacterized protein</fullName>
    </submittedName>
</protein>